<feature type="region of interest" description="Disordered" evidence="1">
    <location>
        <begin position="1"/>
        <end position="20"/>
    </location>
</feature>
<evidence type="ECO:0000313" key="3">
    <source>
        <dbReference type="Proteomes" id="UP000241769"/>
    </source>
</evidence>
<evidence type="ECO:0000256" key="1">
    <source>
        <dbReference type="SAM" id="MobiDB-lite"/>
    </source>
</evidence>
<comment type="caution">
    <text evidence="2">The sequence shown here is derived from an EMBL/GenBank/DDBJ whole genome shotgun (WGS) entry which is preliminary data.</text>
</comment>
<feature type="compositionally biased region" description="Basic and acidic residues" evidence="1">
    <location>
        <begin position="59"/>
        <end position="68"/>
    </location>
</feature>
<dbReference type="InParanoid" id="A0A2P6NGQ8"/>
<accession>A0A2P6NGQ8</accession>
<feature type="region of interest" description="Disordered" evidence="1">
    <location>
        <begin position="50"/>
        <end position="79"/>
    </location>
</feature>
<feature type="compositionally biased region" description="Basic and acidic residues" evidence="1">
    <location>
        <begin position="1"/>
        <end position="12"/>
    </location>
</feature>
<dbReference type="Proteomes" id="UP000241769">
    <property type="component" value="Unassembled WGS sequence"/>
</dbReference>
<dbReference type="EMBL" id="MDYQ01000088">
    <property type="protein sequence ID" value="PRP83138.1"/>
    <property type="molecule type" value="Genomic_DNA"/>
</dbReference>
<protein>
    <submittedName>
        <fullName evidence="2">Uncharacterized protein</fullName>
    </submittedName>
</protein>
<gene>
    <name evidence="2" type="ORF">PROFUN_09566</name>
</gene>
<organism evidence="2 3">
    <name type="scientific">Planoprotostelium fungivorum</name>
    <dbReference type="NCBI Taxonomy" id="1890364"/>
    <lineage>
        <taxon>Eukaryota</taxon>
        <taxon>Amoebozoa</taxon>
        <taxon>Evosea</taxon>
        <taxon>Variosea</taxon>
        <taxon>Cavosteliida</taxon>
        <taxon>Cavosteliaceae</taxon>
        <taxon>Planoprotostelium</taxon>
    </lineage>
</organism>
<evidence type="ECO:0000313" key="2">
    <source>
        <dbReference type="EMBL" id="PRP83138.1"/>
    </source>
</evidence>
<dbReference type="AlphaFoldDB" id="A0A2P6NGQ8"/>
<sequence length="106" mass="12064">MFLADNNRDTTYKAHTQPSLASASQRHRLLSFTYKCFAENLQTDLRKQAFIKTSKKSNNNRDKEDEAAHSISKSETPRAAAELRTCRDGLNVVTLTCETVSRRSLR</sequence>
<keyword evidence="3" id="KW-1185">Reference proteome</keyword>
<name>A0A2P6NGQ8_9EUKA</name>
<reference evidence="2 3" key="1">
    <citation type="journal article" date="2018" name="Genome Biol. Evol.">
        <title>Multiple Roots of Fruiting Body Formation in Amoebozoa.</title>
        <authorList>
            <person name="Hillmann F."/>
            <person name="Forbes G."/>
            <person name="Novohradska S."/>
            <person name="Ferling I."/>
            <person name="Riege K."/>
            <person name="Groth M."/>
            <person name="Westermann M."/>
            <person name="Marz M."/>
            <person name="Spaller T."/>
            <person name="Winckler T."/>
            <person name="Schaap P."/>
            <person name="Glockner G."/>
        </authorList>
    </citation>
    <scope>NUCLEOTIDE SEQUENCE [LARGE SCALE GENOMIC DNA]</scope>
    <source>
        <strain evidence="2 3">Jena</strain>
    </source>
</reference>
<proteinExistence type="predicted"/>